<evidence type="ECO:0000313" key="6">
    <source>
        <dbReference type="Proteomes" id="UP001061958"/>
    </source>
</evidence>
<evidence type="ECO:0000256" key="3">
    <source>
        <dbReference type="ARBA" id="ARBA00022691"/>
    </source>
</evidence>
<dbReference type="PANTHER" id="PTHR13271:SF123">
    <property type="entry name" value="RIBULOSE-1,5-BISPHOSPHATE CARBOXYLASE_OXYGENASE SMALL SUBUNIT N-METHYLTRANSFERASE I-RELATED"/>
    <property type="match status" value="1"/>
</dbReference>
<reference evidence="5" key="2">
    <citation type="submission" date="2022-01" db="EMBL/GenBank/DDBJ databases">
        <authorList>
            <person name="Hirooka S."/>
            <person name="Miyagishima S.Y."/>
        </authorList>
    </citation>
    <scope>NUCLEOTIDE SEQUENCE</scope>
    <source>
        <strain evidence="5">NBRC 102759</strain>
    </source>
</reference>
<dbReference type="CDD" id="cd19179">
    <property type="entry name" value="SET_RBCMT"/>
    <property type="match status" value="1"/>
</dbReference>
<protein>
    <recommendedName>
        <fullName evidence="4">SET domain-containing protein</fullName>
    </recommendedName>
</protein>
<dbReference type="Gene3D" id="3.90.1420.10">
    <property type="entry name" value="Rubisco LSMT, substrate-binding domain"/>
    <property type="match status" value="1"/>
</dbReference>
<dbReference type="SUPFAM" id="SSF81822">
    <property type="entry name" value="RuBisCo LSMT C-terminal, substrate-binding domain"/>
    <property type="match status" value="1"/>
</dbReference>
<keyword evidence="3" id="KW-0949">S-adenosyl-L-methionine</keyword>
<dbReference type="Pfam" id="PF09273">
    <property type="entry name" value="Rubis-subs-bind"/>
    <property type="match status" value="1"/>
</dbReference>
<evidence type="ECO:0000256" key="2">
    <source>
        <dbReference type="ARBA" id="ARBA00022679"/>
    </source>
</evidence>
<accession>A0A9C7USG7</accession>
<keyword evidence="6" id="KW-1185">Reference proteome</keyword>
<dbReference type="InterPro" id="IPR050600">
    <property type="entry name" value="SETD3_SETD6_MTase"/>
</dbReference>
<keyword evidence="1" id="KW-0489">Methyltransferase</keyword>
<dbReference type="EMBL" id="BQMJ01000044">
    <property type="protein sequence ID" value="GJQ13480.1"/>
    <property type="molecule type" value="Genomic_DNA"/>
</dbReference>
<dbReference type="InterPro" id="IPR015353">
    <property type="entry name" value="Rubisco_LSMT_subst-bd"/>
</dbReference>
<dbReference type="Pfam" id="PF00856">
    <property type="entry name" value="SET"/>
    <property type="match status" value="1"/>
</dbReference>
<feature type="domain" description="SET" evidence="4">
    <location>
        <begin position="100"/>
        <end position="323"/>
    </location>
</feature>
<comment type="caution">
    <text evidence="5">The sequence shown here is derived from an EMBL/GenBank/DDBJ whole genome shotgun (WGS) entry which is preliminary data.</text>
</comment>
<dbReference type="InterPro" id="IPR001214">
    <property type="entry name" value="SET_dom"/>
</dbReference>
<dbReference type="PANTHER" id="PTHR13271">
    <property type="entry name" value="UNCHARACTERIZED PUTATIVE METHYLTRANSFERASE"/>
    <property type="match status" value="1"/>
</dbReference>
<dbReference type="GO" id="GO:0016279">
    <property type="term" value="F:protein-lysine N-methyltransferase activity"/>
    <property type="evidence" value="ECO:0007669"/>
    <property type="project" value="InterPro"/>
</dbReference>
<dbReference type="PROSITE" id="PS50280">
    <property type="entry name" value="SET"/>
    <property type="match status" value="1"/>
</dbReference>
<evidence type="ECO:0000313" key="5">
    <source>
        <dbReference type="EMBL" id="GJQ13480.1"/>
    </source>
</evidence>
<name>A0A9C7USG7_9RHOD</name>
<dbReference type="Gene3D" id="3.90.1410.10">
    <property type="entry name" value="set domain protein methyltransferase, domain 1"/>
    <property type="match status" value="1"/>
</dbReference>
<reference evidence="5" key="1">
    <citation type="journal article" date="2022" name="Proc. Natl. Acad. Sci. U.S.A.">
        <title>Life cycle and functional genomics of the unicellular red alga Galdieria for elucidating algal and plant evolution and industrial use.</title>
        <authorList>
            <person name="Hirooka S."/>
            <person name="Itabashi T."/>
            <person name="Ichinose T.M."/>
            <person name="Onuma R."/>
            <person name="Fujiwara T."/>
            <person name="Yamashita S."/>
            <person name="Jong L.W."/>
            <person name="Tomita R."/>
            <person name="Iwane A.H."/>
            <person name="Miyagishima S.Y."/>
        </authorList>
    </citation>
    <scope>NUCLEOTIDE SEQUENCE</scope>
    <source>
        <strain evidence="5">NBRC 102759</strain>
    </source>
</reference>
<gene>
    <name evidence="5" type="ORF">GpartN1_g5271.t1</name>
</gene>
<dbReference type="GO" id="GO:0032259">
    <property type="term" value="P:methylation"/>
    <property type="evidence" value="ECO:0007669"/>
    <property type="project" value="UniProtKB-KW"/>
</dbReference>
<dbReference type="Proteomes" id="UP001061958">
    <property type="component" value="Unassembled WGS sequence"/>
</dbReference>
<dbReference type="OrthoDB" id="341421at2759"/>
<evidence type="ECO:0000256" key="1">
    <source>
        <dbReference type="ARBA" id="ARBA00022603"/>
    </source>
</evidence>
<dbReference type="InterPro" id="IPR044431">
    <property type="entry name" value="SET_RBCMT"/>
</dbReference>
<dbReference type="SUPFAM" id="SSF82199">
    <property type="entry name" value="SET domain"/>
    <property type="match status" value="1"/>
</dbReference>
<dbReference type="InterPro" id="IPR036464">
    <property type="entry name" value="Rubisco_LSMT_subst-bd_sf"/>
</dbReference>
<keyword evidence="2" id="KW-0808">Transferase</keyword>
<dbReference type="InterPro" id="IPR046341">
    <property type="entry name" value="SET_dom_sf"/>
</dbReference>
<sequence>MSSFMMFVDSSIYVGRKLSPGNKGKLSKRLFWVRERKNLSLGVQCLFDSSRKKNSGISPVASEGSVIERGWSSEVHQFYEWLRENGVYLSDKASWTHAPHRLVIAEETKDEGEYSGRGLLSSRNVNLGEKILEIPEKLMLTRKLALETFPTSVMAAIEDEYVSIALLLLHESMKGANSFFKPYIDILPKLDELNPLFLWSNEDLELLEGSPTLSACYQLREKLLREFTYLEKNIIPQIPTFVSRPIDFRQFQWAFGILFSRAICFPSSKRIALVPYADLLNHSPFCSAYIDEERLPFRDNMTEAVVYVDRLYQPYEQVYVSYGPRSNQELLLLYGFSLERNPFDFVEITIGLDERDSLYTEKCQLLDCYGKSPQQSFPLYMDRYPVEMAEFLRFCCIDTENELEADFGTIVSGSNEKSALKKLSNYIVEQLEKYPTPLEEDERIIRDRAMFQTLARNQRMAIRQRLSEKRILRATLRNLQNNSHL</sequence>
<proteinExistence type="predicted"/>
<dbReference type="AlphaFoldDB" id="A0A9C7USG7"/>
<organism evidence="5 6">
    <name type="scientific">Galdieria partita</name>
    <dbReference type="NCBI Taxonomy" id="83374"/>
    <lineage>
        <taxon>Eukaryota</taxon>
        <taxon>Rhodophyta</taxon>
        <taxon>Bangiophyceae</taxon>
        <taxon>Galdieriales</taxon>
        <taxon>Galdieriaceae</taxon>
        <taxon>Galdieria</taxon>
    </lineage>
</organism>
<evidence type="ECO:0000259" key="4">
    <source>
        <dbReference type="PROSITE" id="PS50280"/>
    </source>
</evidence>